<feature type="transmembrane region" description="Helical" evidence="7">
    <location>
        <begin position="35"/>
        <end position="54"/>
    </location>
</feature>
<dbReference type="EMBL" id="CP135996">
    <property type="protein sequence ID" value="WOC32637.1"/>
    <property type="molecule type" value="Genomic_DNA"/>
</dbReference>
<evidence type="ECO:0000256" key="6">
    <source>
        <dbReference type="ARBA" id="ARBA00023136"/>
    </source>
</evidence>
<dbReference type="SUPFAM" id="SSF161098">
    <property type="entry name" value="MetI-like"/>
    <property type="match status" value="1"/>
</dbReference>
<reference evidence="11" key="2">
    <citation type="submission" date="2024-06" db="EMBL/GenBank/DDBJ databases">
        <title>Caproicibacterium argilliputei sp. nov, a novel caproic acid producing anaerobic bacterium isolated from pit mud.</title>
        <authorList>
            <person name="Zeng C."/>
        </authorList>
    </citation>
    <scope>NUCLEOTIDE SEQUENCE [LARGE SCALE GENOMIC DNA]</scope>
    <source>
        <strain evidence="11">ZCY20-5</strain>
    </source>
</reference>
<dbReference type="GO" id="GO:0005886">
    <property type="term" value="C:plasma membrane"/>
    <property type="evidence" value="ECO:0007669"/>
    <property type="project" value="UniProtKB-SubCell"/>
</dbReference>
<evidence type="ECO:0000256" key="3">
    <source>
        <dbReference type="ARBA" id="ARBA00022475"/>
    </source>
</evidence>
<keyword evidence="11" id="KW-1185">Reference proteome</keyword>
<dbReference type="PANTHER" id="PTHR43227:SF11">
    <property type="entry name" value="BLL4140 PROTEIN"/>
    <property type="match status" value="1"/>
</dbReference>
<dbReference type="Pfam" id="PF00528">
    <property type="entry name" value="BPD_transp_1"/>
    <property type="match status" value="1"/>
</dbReference>
<dbReference type="AlphaFoldDB" id="A0AA97DAI9"/>
<reference evidence="11" key="3">
    <citation type="submission" date="2024-06" db="EMBL/GenBank/DDBJ databases">
        <authorList>
            <person name="Zeng C."/>
        </authorList>
    </citation>
    <scope>NUCLEOTIDE SEQUENCE [LARGE SCALE GENOMIC DNA]</scope>
    <source>
        <strain evidence="11">ZCY20-5</strain>
    </source>
</reference>
<dbReference type="Gene3D" id="1.10.3720.10">
    <property type="entry name" value="MetI-like"/>
    <property type="match status" value="1"/>
</dbReference>
<dbReference type="Proteomes" id="UP001300604">
    <property type="component" value="Chromosome"/>
</dbReference>
<feature type="domain" description="ABC transmembrane type-1" evidence="9">
    <location>
        <begin position="96"/>
        <end position="310"/>
    </location>
</feature>
<name>A0AA97DAI9_9FIRM</name>
<evidence type="ECO:0000256" key="5">
    <source>
        <dbReference type="ARBA" id="ARBA00022989"/>
    </source>
</evidence>
<accession>A0AA97DAI9</accession>
<dbReference type="InterPro" id="IPR035906">
    <property type="entry name" value="MetI-like_sf"/>
</dbReference>
<dbReference type="RefSeq" id="WP_275844504.1">
    <property type="nucleotide sequence ID" value="NZ_CP135996.1"/>
</dbReference>
<keyword evidence="4 7" id="KW-0812">Transmembrane</keyword>
<keyword evidence="5 7" id="KW-1133">Transmembrane helix</keyword>
<keyword evidence="3" id="KW-1003">Cell membrane</keyword>
<dbReference type="PROSITE" id="PS50928">
    <property type="entry name" value="ABC_TM1"/>
    <property type="match status" value="1"/>
</dbReference>
<dbReference type="KEGG" id="carl:PXC00_01835"/>
<evidence type="ECO:0000256" key="4">
    <source>
        <dbReference type="ARBA" id="ARBA00022692"/>
    </source>
</evidence>
<protein>
    <submittedName>
        <fullName evidence="10">ABC transporter permease subunit</fullName>
    </submittedName>
</protein>
<reference evidence="10 11" key="1">
    <citation type="submission" date="2024-06" db="EMBL/GenBank/DDBJ databases">
        <title>Caproicibacterium argilliputei sp. nov, a novel caproic acid producing anaerobic bacterium isolated from pit mud.</title>
        <authorList>
            <person name="Xia S."/>
        </authorList>
    </citation>
    <scope>NUCLEOTIDE SEQUENCE [LARGE SCALE GENOMIC DNA]</scope>
    <source>
        <strain evidence="10 11">ZCY20-5</strain>
    </source>
</reference>
<gene>
    <name evidence="10" type="ORF">PXC00_01835</name>
</gene>
<feature type="transmembrane region" description="Helical" evidence="7">
    <location>
        <begin position="289"/>
        <end position="313"/>
    </location>
</feature>
<sequence length="323" mass="36350">MAQSVAAGRVQKPAGRARGSGPDRKQKWKRIRKDWQLYTFLVIPVVYFLIFKYLPMVGNVIAFRKYVPAKSIFGVKWVGLKYFNMFIQDPSFWHIFLNTITLSVETLIFTFPAPIILALLLNELRNLKFKSFVQTASYLPHFVSTVMLVGIIFEFTASSGPINSLVKAMGGSAVSFMQDPKYFHSVYIISRVWQSTGWGTIMYLAALTAVNPDLYEAARIDGANRWKQTLHVTLPGIRPTIVTLLVLSIGSIMGVSFEQIILMYNPSTYETADVISSYVYRIGLTQNSYSYAAAIGLFESIIGLILVSLANYLSRKLTDSSLW</sequence>
<evidence type="ECO:0000256" key="1">
    <source>
        <dbReference type="ARBA" id="ARBA00004651"/>
    </source>
</evidence>
<feature type="region of interest" description="Disordered" evidence="8">
    <location>
        <begin position="1"/>
        <end position="25"/>
    </location>
</feature>
<organism evidence="10 11">
    <name type="scientific">Caproicibacterium argilliputei</name>
    <dbReference type="NCBI Taxonomy" id="3030016"/>
    <lineage>
        <taxon>Bacteria</taxon>
        <taxon>Bacillati</taxon>
        <taxon>Bacillota</taxon>
        <taxon>Clostridia</taxon>
        <taxon>Eubacteriales</taxon>
        <taxon>Oscillospiraceae</taxon>
        <taxon>Caproicibacterium</taxon>
    </lineage>
</organism>
<dbReference type="CDD" id="cd06261">
    <property type="entry name" value="TM_PBP2"/>
    <property type="match status" value="1"/>
</dbReference>
<dbReference type="GO" id="GO:0055085">
    <property type="term" value="P:transmembrane transport"/>
    <property type="evidence" value="ECO:0007669"/>
    <property type="project" value="InterPro"/>
</dbReference>
<comment type="subcellular location">
    <subcellularLocation>
        <location evidence="1 7">Cell membrane</location>
        <topology evidence="1 7">Multi-pass membrane protein</topology>
    </subcellularLocation>
</comment>
<keyword evidence="2 7" id="KW-0813">Transport</keyword>
<evidence type="ECO:0000313" key="11">
    <source>
        <dbReference type="Proteomes" id="UP001300604"/>
    </source>
</evidence>
<evidence type="ECO:0000256" key="2">
    <source>
        <dbReference type="ARBA" id="ARBA00022448"/>
    </source>
</evidence>
<keyword evidence="6 7" id="KW-0472">Membrane</keyword>
<evidence type="ECO:0000256" key="7">
    <source>
        <dbReference type="RuleBase" id="RU363032"/>
    </source>
</evidence>
<evidence type="ECO:0000313" key="10">
    <source>
        <dbReference type="EMBL" id="WOC32637.1"/>
    </source>
</evidence>
<evidence type="ECO:0000259" key="9">
    <source>
        <dbReference type="PROSITE" id="PS50928"/>
    </source>
</evidence>
<feature type="transmembrane region" description="Helical" evidence="7">
    <location>
        <begin position="95"/>
        <end position="118"/>
    </location>
</feature>
<dbReference type="PANTHER" id="PTHR43227">
    <property type="entry name" value="BLL4140 PROTEIN"/>
    <property type="match status" value="1"/>
</dbReference>
<feature type="transmembrane region" description="Helical" evidence="7">
    <location>
        <begin position="138"/>
        <end position="157"/>
    </location>
</feature>
<proteinExistence type="inferred from homology"/>
<comment type="similarity">
    <text evidence="7">Belongs to the binding-protein-dependent transport system permease family.</text>
</comment>
<dbReference type="InterPro" id="IPR050809">
    <property type="entry name" value="UgpAE/MalFG_permease"/>
</dbReference>
<dbReference type="InterPro" id="IPR000515">
    <property type="entry name" value="MetI-like"/>
</dbReference>
<feature type="transmembrane region" description="Helical" evidence="7">
    <location>
        <begin position="241"/>
        <end position="264"/>
    </location>
</feature>
<evidence type="ECO:0000256" key="8">
    <source>
        <dbReference type="SAM" id="MobiDB-lite"/>
    </source>
</evidence>